<dbReference type="Proteomes" id="UP000001740">
    <property type="component" value="Chromosome"/>
</dbReference>
<dbReference type="HOGENOM" id="CLU_3223921_0_0_6"/>
<gene>
    <name evidence="1" type="ordered locus">PXO_05442</name>
</gene>
<evidence type="ECO:0000313" key="1">
    <source>
        <dbReference type="EMBL" id="ACD57072.1"/>
    </source>
</evidence>
<reference evidence="1 2" key="1">
    <citation type="journal article" date="2008" name="BMC Genomics">
        <title>Genome sequence and rapid evolution of the rice pathogen Xanthomonas oryzae pv. oryzae PXO99A.</title>
        <authorList>
            <person name="Salzberg S.L."/>
            <person name="Sommer D.D."/>
            <person name="Schatz M.C."/>
            <person name="Phillippy A.M."/>
            <person name="Rabinowicz P.D."/>
            <person name="Tsuge S."/>
            <person name="Furutani A."/>
            <person name="Ochiai H."/>
            <person name="Delcher A.L."/>
            <person name="Kelley D."/>
            <person name="Madupu R."/>
            <person name="Puiu D."/>
            <person name="Radune D."/>
            <person name="Shumway M."/>
            <person name="Trapnell C."/>
            <person name="Aparna G."/>
            <person name="Jha G."/>
            <person name="Pandey A."/>
            <person name="Patil P.B."/>
            <person name="Ishihara H."/>
            <person name="Meyer D.F."/>
            <person name="Szurek B."/>
            <person name="Verdier V."/>
            <person name="Koebnik R."/>
            <person name="Dow J.M."/>
            <person name="Ryan R.P."/>
            <person name="Hirata H."/>
            <person name="Tsuyumu S."/>
            <person name="Won Lee S."/>
            <person name="Seo Y.S."/>
            <person name="Sriariyanum M."/>
            <person name="Ronald P.C."/>
            <person name="Sonti R.V."/>
            <person name="Van Sluys M.A."/>
            <person name="Leach J.E."/>
            <person name="White F.F."/>
            <person name="Bogdanove A.J."/>
        </authorList>
    </citation>
    <scope>NUCLEOTIDE SEQUENCE [LARGE SCALE GENOMIC DNA]</scope>
    <source>
        <strain evidence="1 2">PXO99A</strain>
    </source>
</reference>
<dbReference type="EMBL" id="CP000967">
    <property type="protein sequence ID" value="ACD57072.1"/>
    <property type="molecule type" value="Genomic_DNA"/>
</dbReference>
<organism evidence="1 2">
    <name type="scientific">Xanthomonas oryzae pv. oryzae (strain PXO99A)</name>
    <dbReference type="NCBI Taxonomy" id="360094"/>
    <lineage>
        <taxon>Bacteria</taxon>
        <taxon>Pseudomonadati</taxon>
        <taxon>Pseudomonadota</taxon>
        <taxon>Gammaproteobacteria</taxon>
        <taxon>Lysobacterales</taxon>
        <taxon>Lysobacteraceae</taxon>
        <taxon>Xanthomonas</taxon>
    </lineage>
</organism>
<dbReference type="AlphaFoldDB" id="A0A0K0GFX2"/>
<sequence length="44" mass="5033">MQGRRRYHSAEPGISWAQDCQLDAAELRVFRPAHAEHPDDQDTA</sequence>
<proteinExistence type="predicted"/>
<accession>A0A0K0GFX2</accession>
<dbReference type="KEGG" id="xop:PXO_05442"/>
<protein>
    <submittedName>
        <fullName evidence="1">Uncharacterized protein</fullName>
    </submittedName>
</protein>
<evidence type="ECO:0000313" key="2">
    <source>
        <dbReference type="Proteomes" id="UP000001740"/>
    </source>
</evidence>
<name>A0A0K0GFX2_XANOP</name>